<gene>
    <name evidence="6" type="ORF">Prudu_020114</name>
</gene>
<dbReference type="SMART" id="SM00357">
    <property type="entry name" value="CSP"/>
    <property type="match status" value="1"/>
</dbReference>
<feature type="transmembrane region" description="Helical" evidence="3">
    <location>
        <begin position="137"/>
        <end position="155"/>
    </location>
</feature>
<feature type="transmembrane region" description="Helical" evidence="3">
    <location>
        <begin position="232"/>
        <end position="256"/>
    </location>
</feature>
<dbReference type="SUPFAM" id="SSF57756">
    <property type="entry name" value="Retrovirus zinc finger-like domains"/>
    <property type="match status" value="1"/>
</dbReference>
<dbReference type="SUPFAM" id="SSF50249">
    <property type="entry name" value="Nucleic acid-binding proteins"/>
    <property type="match status" value="1"/>
</dbReference>
<dbReference type="EMBL" id="AP019303">
    <property type="protein sequence ID" value="BBH08031.1"/>
    <property type="molecule type" value="Genomic_DNA"/>
</dbReference>
<dbReference type="GO" id="GO:0003676">
    <property type="term" value="F:nucleic acid binding"/>
    <property type="evidence" value="ECO:0007669"/>
    <property type="project" value="InterPro"/>
</dbReference>
<protein>
    <submittedName>
        <fullName evidence="6">Cold shock domain protein 1</fullName>
    </submittedName>
</protein>
<dbReference type="InterPro" id="IPR012340">
    <property type="entry name" value="NA-bd_OB-fold"/>
</dbReference>
<dbReference type="SMART" id="SM00343">
    <property type="entry name" value="ZnF_C2HC"/>
    <property type="match status" value="1"/>
</dbReference>
<feature type="domain" description="CCHC-type" evidence="4">
    <location>
        <begin position="117"/>
        <end position="130"/>
    </location>
</feature>
<keyword evidence="3" id="KW-0472">Membrane</keyword>
<sequence length="259" mass="26433">MAEERSTGKVRWFNDTKGFGFITPDIESEDLFVHQSSIRSDGFRSVAEGESVEFQIAVGEDGKTKAIDVTGPNGAPLQGNRKESFGRSGGRGGGSGFGGGWRGGDRRNGGGAGGASCYNCGEPGHMARDCNRGAGEVAVAVVVAVVFLAVAMATWRGSALMGLAAVSVVAAAAAVTATSVVSLGTWRGTVVLVPPAAAVLVLVIAVGNMGTWREIAAQVAAAVVVAGDMDSVLDQVAMVVITVGRLVILLRSALLLEEK</sequence>
<dbReference type="PRINTS" id="PR00050">
    <property type="entry name" value="COLDSHOCK"/>
</dbReference>
<keyword evidence="3" id="KW-1133">Transmembrane helix</keyword>
<dbReference type="Gene3D" id="4.10.60.10">
    <property type="entry name" value="Zinc finger, CCHC-type"/>
    <property type="match status" value="1"/>
</dbReference>
<keyword evidence="1" id="KW-0863">Zinc-finger</keyword>
<accession>A0A4Y1RUK2</accession>
<dbReference type="GO" id="GO:0008270">
    <property type="term" value="F:zinc ion binding"/>
    <property type="evidence" value="ECO:0007669"/>
    <property type="project" value="UniProtKB-KW"/>
</dbReference>
<feature type="transmembrane region" description="Helical" evidence="3">
    <location>
        <begin position="190"/>
        <end position="212"/>
    </location>
</feature>
<keyword evidence="1" id="KW-0479">Metal-binding</keyword>
<evidence type="ECO:0000259" key="4">
    <source>
        <dbReference type="PROSITE" id="PS50158"/>
    </source>
</evidence>
<feature type="transmembrane region" description="Helical" evidence="3">
    <location>
        <begin position="161"/>
        <end position="183"/>
    </location>
</feature>
<feature type="domain" description="CSD" evidence="5">
    <location>
        <begin position="5"/>
        <end position="71"/>
    </location>
</feature>
<dbReference type="PANTHER" id="PTHR46565">
    <property type="entry name" value="COLD SHOCK DOMAIN PROTEIN 2"/>
    <property type="match status" value="1"/>
</dbReference>
<dbReference type="AlphaFoldDB" id="A0A4Y1RUK2"/>
<dbReference type="InterPro" id="IPR011129">
    <property type="entry name" value="CSD"/>
</dbReference>
<dbReference type="InterPro" id="IPR001878">
    <property type="entry name" value="Znf_CCHC"/>
</dbReference>
<dbReference type="Pfam" id="PF00098">
    <property type="entry name" value="zf-CCHC"/>
    <property type="match status" value="1"/>
</dbReference>
<organism evidence="6">
    <name type="scientific">Prunus dulcis</name>
    <name type="common">Almond</name>
    <name type="synonym">Amygdalus dulcis</name>
    <dbReference type="NCBI Taxonomy" id="3755"/>
    <lineage>
        <taxon>Eukaryota</taxon>
        <taxon>Viridiplantae</taxon>
        <taxon>Streptophyta</taxon>
        <taxon>Embryophyta</taxon>
        <taxon>Tracheophyta</taxon>
        <taxon>Spermatophyta</taxon>
        <taxon>Magnoliopsida</taxon>
        <taxon>eudicotyledons</taxon>
        <taxon>Gunneridae</taxon>
        <taxon>Pentapetalae</taxon>
        <taxon>rosids</taxon>
        <taxon>fabids</taxon>
        <taxon>Rosales</taxon>
        <taxon>Rosaceae</taxon>
        <taxon>Amygdaloideae</taxon>
        <taxon>Amygdaleae</taxon>
        <taxon>Prunus</taxon>
    </lineage>
</organism>
<evidence type="ECO:0000256" key="2">
    <source>
        <dbReference type="SAM" id="MobiDB-lite"/>
    </source>
</evidence>
<dbReference type="PROSITE" id="PS51857">
    <property type="entry name" value="CSD_2"/>
    <property type="match status" value="1"/>
</dbReference>
<evidence type="ECO:0000256" key="3">
    <source>
        <dbReference type="SAM" id="Phobius"/>
    </source>
</evidence>
<feature type="region of interest" description="Disordered" evidence="2">
    <location>
        <begin position="68"/>
        <end position="105"/>
    </location>
</feature>
<evidence type="ECO:0000259" key="5">
    <source>
        <dbReference type="PROSITE" id="PS51857"/>
    </source>
</evidence>
<name>A0A4Y1RUK2_PRUDU</name>
<dbReference type="PROSITE" id="PS50158">
    <property type="entry name" value="ZF_CCHC"/>
    <property type="match status" value="1"/>
</dbReference>
<dbReference type="Gene3D" id="2.40.50.140">
    <property type="entry name" value="Nucleic acid-binding proteins"/>
    <property type="match status" value="1"/>
</dbReference>
<keyword evidence="3" id="KW-0812">Transmembrane</keyword>
<reference evidence="6" key="1">
    <citation type="journal article" date="2019" name="Science">
        <title>Mutation of a bHLH transcription factor allowed almond domestication.</title>
        <authorList>
            <person name="Sanchez-Perez R."/>
            <person name="Pavan S."/>
            <person name="Mazzeo R."/>
            <person name="Moldovan C."/>
            <person name="Aiese Cigliano R."/>
            <person name="Del Cueto J."/>
            <person name="Ricciardi F."/>
            <person name="Lotti C."/>
            <person name="Ricciardi L."/>
            <person name="Dicenta F."/>
            <person name="Lopez-Marques R.L."/>
            <person name="Lindberg Moller B."/>
        </authorList>
    </citation>
    <scope>NUCLEOTIDE SEQUENCE</scope>
</reference>
<dbReference type="Pfam" id="PF00313">
    <property type="entry name" value="CSD"/>
    <property type="match status" value="1"/>
</dbReference>
<evidence type="ECO:0000256" key="1">
    <source>
        <dbReference type="PROSITE-ProRule" id="PRU00047"/>
    </source>
</evidence>
<dbReference type="InterPro" id="IPR019844">
    <property type="entry name" value="CSD_CS"/>
</dbReference>
<dbReference type="PROSITE" id="PS00352">
    <property type="entry name" value="CSD_1"/>
    <property type="match status" value="1"/>
</dbReference>
<dbReference type="InterPro" id="IPR002059">
    <property type="entry name" value="CSP_DNA-bd"/>
</dbReference>
<evidence type="ECO:0000313" key="6">
    <source>
        <dbReference type="EMBL" id="BBH08031.1"/>
    </source>
</evidence>
<dbReference type="PANTHER" id="PTHR46565:SF26">
    <property type="entry name" value="COLD SHOCK PROTEIN 2"/>
    <property type="match status" value="1"/>
</dbReference>
<proteinExistence type="predicted"/>
<dbReference type="CDD" id="cd04458">
    <property type="entry name" value="CSP_CDS"/>
    <property type="match status" value="1"/>
</dbReference>
<feature type="compositionally biased region" description="Gly residues" evidence="2">
    <location>
        <begin position="87"/>
        <end position="102"/>
    </location>
</feature>
<dbReference type="InterPro" id="IPR036875">
    <property type="entry name" value="Znf_CCHC_sf"/>
</dbReference>
<keyword evidence="1" id="KW-0862">Zinc</keyword>